<protein>
    <submittedName>
        <fullName evidence="1">Uncharacterized protein</fullName>
    </submittedName>
</protein>
<reference evidence="1" key="1">
    <citation type="journal article" date="2020" name="Nature">
        <title>Giant virus diversity and host interactions through global metagenomics.</title>
        <authorList>
            <person name="Schulz F."/>
            <person name="Roux S."/>
            <person name="Paez-Espino D."/>
            <person name="Jungbluth S."/>
            <person name="Walsh D.A."/>
            <person name="Denef V.J."/>
            <person name="McMahon K.D."/>
            <person name="Konstantinidis K.T."/>
            <person name="Eloe-Fadrosh E.A."/>
            <person name="Kyrpides N.C."/>
            <person name="Woyke T."/>
        </authorList>
    </citation>
    <scope>NUCLEOTIDE SEQUENCE</scope>
    <source>
        <strain evidence="1">GVMAG-M-3300023184-105</strain>
    </source>
</reference>
<dbReference type="InterPro" id="IPR023214">
    <property type="entry name" value="HAD_sf"/>
</dbReference>
<evidence type="ECO:0000313" key="1">
    <source>
        <dbReference type="EMBL" id="QHT80049.1"/>
    </source>
</evidence>
<name>A0A6C0HHT0_9ZZZZ</name>
<dbReference type="Gene3D" id="3.40.50.1000">
    <property type="entry name" value="HAD superfamily/HAD-like"/>
    <property type="match status" value="1"/>
</dbReference>
<sequence>MYYTIYKMSHFRFNPTVITNSVIPINTFTAVSLTKHRPLVLCDIDDTVIGYDHNVDFFYNRLKTYIEKIRRENTGPKHSFKHVLNDQGVMSMSEDEIRISASEMYEKYRLFNKPNHCDYQGFEKLVKKAKDLGGELQFLTARSRESAFFTRNQFKEIGINYDDYRVNYTGNMISKGEYINRYFNLGNYGEVVFIDDLDSYIQTVVNLCPGIQCYKFLYSPNKEN</sequence>
<dbReference type="AlphaFoldDB" id="A0A6C0HHT0"/>
<dbReference type="InterPro" id="IPR036412">
    <property type="entry name" value="HAD-like_sf"/>
</dbReference>
<proteinExistence type="predicted"/>
<dbReference type="EMBL" id="MN739959">
    <property type="protein sequence ID" value="QHT80049.1"/>
    <property type="molecule type" value="Genomic_DNA"/>
</dbReference>
<dbReference type="SUPFAM" id="SSF56784">
    <property type="entry name" value="HAD-like"/>
    <property type="match status" value="1"/>
</dbReference>
<accession>A0A6C0HHT0</accession>
<organism evidence="1">
    <name type="scientific">viral metagenome</name>
    <dbReference type="NCBI Taxonomy" id="1070528"/>
    <lineage>
        <taxon>unclassified sequences</taxon>
        <taxon>metagenomes</taxon>
        <taxon>organismal metagenomes</taxon>
    </lineage>
</organism>